<dbReference type="GO" id="GO:0030313">
    <property type="term" value="C:cell envelope"/>
    <property type="evidence" value="ECO:0007669"/>
    <property type="project" value="UniProtKB-SubCell"/>
</dbReference>
<evidence type="ECO:0000256" key="2">
    <source>
        <dbReference type="ARBA" id="ARBA00022748"/>
    </source>
</evidence>
<evidence type="ECO:0000256" key="1">
    <source>
        <dbReference type="ARBA" id="ARBA00004196"/>
    </source>
</evidence>
<dbReference type="SUPFAM" id="SSF52833">
    <property type="entry name" value="Thioredoxin-like"/>
    <property type="match status" value="1"/>
</dbReference>
<keyword evidence="2" id="KW-0201">Cytochrome c-type biogenesis</keyword>
<dbReference type="Gene3D" id="3.40.30.10">
    <property type="entry name" value="Glutaredoxin"/>
    <property type="match status" value="1"/>
</dbReference>
<dbReference type="InterPro" id="IPR036249">
    <property type="entry name" value="Thioredoxin-like_sf"/>
</dbReference>
<protein>
    <submittedName>
        <fullName evidence="6">Thiol-disulfide oxidoreductase ResA</fullName>
    </submittedName>
</protein>
<dbReference type="AlphaFoldDB" id="A0A5J4RKZ8"/>
<dbReference type="InterPro" id="IPR025380">
    <property type="entry name" value="DUF4369"/>
</dbReference>
<dbReference type="PANTHER" id="PTHR42852">
    <property type="entry name" value="THIOL:DISULFIDE INTERCHANGE PROTEIN DSBE"/>
    <property type="match status" value="1"/>
</dbReference>
<evidence type="ECO:0000259" key="5">
    <source>
        <dbReference type="PROSITE" id="PS51352"/>
    </source>
</evidence>
<evidence type="ECO:0000256" key="3">
    <source>
        <dbReference type="ARBA" id="ARBA00023157"/>
    </source>
</evidence>
<dbReference type="PROSITE" id="PS00194">
    <property type="entry name" value="THIOREDOXIN_1"/>
    <property type="match status" value="1"/>
</dbReference>
<name>A0A5J4RKZ8_9ZZZZ</name>
<gene>
    <name evidence="6" type="ORF">EZS27_018100</name>
</gene>
<dbReference type="Pfam" id="PF14289">
    <property type="entry name" value="DUF4369"/>
    <property type="match status" value="1"/>
</dbReference>
<evidence type="ECO:0000256" key="4">
    <source>
        <dbReference type="ARBA" id="ARBA00023284"/>
    </source>
</evidence>
<dbReference type="PROSITE" id="PS51352">
    <property type="entry name" value="THIOREDOXIN_2"/>
    <property type="match status" value="1"/>
</dbReference>
<dbReference type="PROSITE" id="PS51257">
    <property type="entry name" value="PROKAR_LIPOPROTEIN"/>
    <property type="match status" value="1"/>
</dbReference>
<proteinExistence type="predicted"/>
<sequence>MKKFFVVMLVWVAISSCTTKGGKAFYIDGVVEHVTLGTVYLQRYENKMFFVLDSARIKDSKFHFSTNLKLPEIYGITLDTTKVSSFLLFLDNNSIKIKLDTANHFSNTEVTGSEAQDLFVAYKKQSNVKIDEFIKQHPKSYVALYAFYREHLFRLTPEEIRSNIQLLDSSLLNTSYVKKLEEVASVAERIAIGKPAPDFVAKDPEGNLVRFHDHLGKGYILLNFWAAWCGPCRRENPNVLQVYNKYKNKGFAVYGVSLDRSKEDWIKAIETDSLTWAHVSDLLHWDSESAQLYGVRGIPGNFVIDKDGIIVAKNVRGGALDTLINQLTK</sequence>
<dbReference type="InterPro" id="IPR013766">
    <property type="entry name" value="Thioredoxin_domain"/>
</dbReference>
<dbReference type="PANTHER" id="PTHR42852:SF6">
    <property type="entry name" value="THIOL:DISULFIDE INTERCHANGE PROTEIN DSBE"/>
    <property type="match status" value="1"/>
</dbReference>
<dbReference type="GO" id="GO:0016209">
    <property type="term" value="F:antioxidant activity"/>
    <property type="evidence" value="ECO:0007669"/>
    <property type="project" value="InterPro"/>
</dbReference>
<dbReference type="GO" id="GO:0017004">
    <property type="term" value="P:cytochrome complex assembly"/>
    <property type="evidence" value="ECO:0007669"/>
    <property type="project" value="UniProtKB-KW"/>
</dbReference>
<dbReference type="InterPro" id="IPR050553">
    <property type="entry name" value="Thioredoxin_ResA/DsbE_sf"/>
</dbReference>
<organism evidence="6">
    <name type="scientific">termite gut metagenome</name>
    <dbReference type="NCBI Taxonomy" id="433724"/>
    <lineage>
        <taxon>unclassified sequences</taxon>
        <taxon>metagenomes</taxon>
        <taxon>organismal metagenomes</taxon>
    </lineage>
</organism>
<evidence type="ECO:0000313" key="6">
    <source>
        <dbReference type="EMBL" id="KAA6333491.1"/>
    </source>
</evidence>
<dbReference type="InterPro" id="IPR000866">
    <property type="entry name" value="AhpC/TSA"/>
</dbReference>
<accession>A0A5J4RKZ8</accession>
<feature type="domain" description="Thioredoxin" evidence="5">
    <location>
        <begin position="190"/>
        <end position="329"/>
    </location>
</feature>
<dbReference type="InterPro" id="IPR017937">
    <property type="entry name" value="Thioredoxin_CS"/>
</dbReference>
<dbReference type="Pfam" id="PF00578">
    <property type="entry name" value="AhpC-TSA"/>
    <property type="match status" value="1"/>
</dbReference>
<comment type="caution">
    <text evidence="6">The sequence shown here is derived from an EMBL/GenBank/DDBJ whole genome shotgun (WGS) entry which is preliminary data.</text>
</comment>
<keyword evidence="3" id="KW-1015">Disulfide bond</keyword>
<reference evidence="6" key="1">
    <citation type="submission" date="2019-03" db="EMBL/GenBank/DDBJ databases">
        <title>Single cell metagenomics reveals metabolic interactions within the superorganism composed of flagellate Streblomastix strix and complex community of Bacteroidetes bacteria on its surface.</title>
        <authorList>
            <person name="Treitli S.C."/>
            <person name="Kolisko M."/>
            <person name="Husnik F."/>
            <person name="Keeling P."/>
            <person name="Hampl V."/>
        </authorList>
    </citation>
    <scope>NUCLEOTIDE SEQUENCE</scope>
    <source>
        <strain evidence="6">STM</strain>
    </source>
</reference>
<keyword evidence="4" id="KW-0676">Redox-active center</keyword>
<comment type="subcellular location">
    <subcellularLocation>
        <location evidence="1">Cell envelope</location>
    </subcellularLocation>
</comment>
<dbReference type="CDD" id="cd02966">
    <property type="entry name" value="TlpA_like_family"/>
    <property type="match status" value="1"/>
</dbReference>
<dbReference type="EMBL" id="SNRY01001108">
    <property type="protein sequence ID" value="KAA6333491.1"/>
    <property type="molecule type" value="Genomic_DNA"/>
</dbReference>
<dbReference type="GO" id="GO:0016491">
    <property type="term" value="F:oxidoreductase activity"/>
    <property type="evidence" value="ECO:0007669"/>
    <property type="project" value="InterPro"/>
</dbReference>